<dbReference type="EMBL" id="SSTI01000002">
    <property type="protein sequence ID" value="THG41398.1"/>
    <property type="molecule type" value="Genomic_DNA"/>
</dbReference>
<evidence type="ECO:0000313" key="2">
    <source>
        <dbReference type="EMBL" id="THG41398.1"/>
    </source>
</evidence>
<accession>A0ABY2QKA2</accession>
<dbReference type="RefSeq" id="WP_136450636.1">
    <property type="nucleotide sequence ID" value="NZ_SSTI01000002.1"/>
</dbReference>
<dbReference type="Proteomes" id="UP000308038">
    <property type="component" value="Unassembled WGS sequence"/>
</dbReference>
<protein>
    <submittedName>
        <fullName evidence="2">Uncharacterized protein</fullName>
    </submittedName>
</protein>
<organism evidence="2 3">
    <name type="scientific">Sphingomonas olei</name>
    <dbReference type="NCBI Taxonomy" id="1886787"/>
    <lineage>
        <taxon>Bacteria</taxon>
        <taxon>Pseudomonadati</taxon>
        <taxon>Pseudomonadota</taxon>
        <taxon>Alphaproteobacteria</taxon>
        <taxon>Sphingomonadales</taxon>
        <taxon>Sphingomonadaceae</taxon>
        <taxon>Sphingomonas</taxon>
    </lineage>
</organism>
<comment type="caution">
    <text evidence="2">The sequence shown here is derived from an EMBL/GenBank/DDBJ whole genome shotgun (WGS) entry which is preliminary data.</text>
</comment>
<name>A0ABY2QKA2_9SPHN</name>
<feature type="chain" id="PRO_5046013976" evidence="1">
    <location>
        <begin position="22"/>
        <end position="224"/>
    </location>
</feature>
<keyword evidence="3" id="KW-1185">Reference proteome</keyword>
<gene>
    <name evidence="2" type="ORF">E5988_02375</name>
</gene>
<proteinExistence type="predicted"/>
<evidence type="ECO:0000256" key="1">
    <source>
        <dbReference type="SAM" id="SignalP"/>
    </source>
</evidence>
<evidence type="ECO:0000313" key="3">
    <source>
        <dbReference type="Proteomes" id="UP000308038"/>
    </source>
</evidence>
<reference evidence="2 3" key="1">
    <citation type="submission" date="2019-04" db="EMBL/GenBank/DDBJ databases">
        <title>Microbes associate with the intestines of laboratory mice.</title>
        <authorList>
            <person name="Navarre W."/>
            <person name="Wong E."/>
            <person name="Huang K.C."/>
            <person name="Tropini C."/>
            <person name="Ng K."/>
            <person name="Yu B."/>
        </authorList>
    </citation>
    <scope>NUCLEOTIDE SEQUENCE [LARGE SCALE GENOMIC DNA]</scope>
    <source>
        <strain evidence="2 3">NM83_B4-11</strain>
    </source>
</reference>
<feature type="signal peptide" evidence="1">
    <location>
        <begin position="1"/>
        <end position="21"/>
    </location>
</feature>
<keyword evidence="1" id="KW-0732">Signal</keyword>
<sequence>MIGRFPAALLLAAAAPVAAPAGQAVPTSAAARAAALAGDYTAAQMELVAALRLSPDGTFRYALTVGALDETARGKWRLTGDVIELTSDPRPRPPAIEAAPPQSTPGAPFGLRVLAPNGADVPAVDFVIEFDSGPPLTAYTPGDRWILPATERRTPRFVTFSAPRYRLPSTRLPLDPQAGRTAIFQLVPNDVGVADLTGAHLTVEGDTLTLHREDGTLRFQRATR</sequence>